<evidence type="ECO:0000256" key="5">
    <source>
        <dbReference type="ARBA" id="ARBA00022592"/>
    </source>
</evidence>
<keyword evidence="8 9" id="KW-0472">Membrane</keyword>
<organism evidence="12 13">
    <name type="scientific">Eiseniibacteriota bacterium</name>
    <dbReference type="NCBI Taxonomy" id="2212470"/>
    <lineage>
        <taxon>Bacteria</taxon>
        <taxon>Candidatus Eiseniibacteriota</taxon>
    </lineage>
</organism>
<proteinExistence type="inferred from homology"/>
<dbReference type="EMBL" id="VBOT01000152">
    <property type="protein sequence ID" value="TMQ48199.1"/>
    <property type="molecule type" value="Genomic_DNA"/>
</dbReference>
<evidence type="ECO:0000256" key="10">
    <source>
        <dbReference type="RuleBase" id="RU363054"/>
    </source>
</evidence>
<comment type="caution">
    <text evidence="12">The sequence shown here is derived from an EMBL/GenBank/DDBJ whole genome shotgun (WGS) entry which is preliminary data.</text>
</comment>
<evidence type="ECO:0000313" key="13">
    <source>
        <dbReference type="Proteomes" id="UP000320184"/>
    </source>
</evidence>
<dbReference type="GO" id="GO:0005315">
    <property type="term" value="F:phosphate transmembrane transporter activity"/>
    <property type="evidence" value="ECO:0007669"/>
    <property type="project" value="InterPro"/>
</dbReference>
<evidence type="ECO:0000256" key="4">
    <source>
        <dbReference type="ARBA" id="ARBA00022475"/>
    </source>
</evidence>
<feature type="transmembrane region" description="Helical" evidence="9">
    <location>
        <begin position="12"/>
        <end position="30"/>
    </location>
</feature>
<name>A0A538SA09_UNCEI</name>
<evidence type="ECO:0000256" key="8">
    <source>
        <dbReference type="ARBA" id="ARBA00023136"/>
    </source>
</evidence>
<comment type="caution">
    <text evidence="10">Lacks conserved residue(s) required for the propagation of feature annotation.</text>
</comment>
<keyword evidence="3 9" id="KW-0813">Transport</keyword>
<feature type="domain" description="ABC transmembrane type-1" evidence="11">
    <location>
        <begin position="69"/>
        <end position="280"/>
    </location>
</feature>
<dbReference type="InterPro" id="IPR000515">
    <property type="entry name" value="MetI-like"/>
</dbReference>
<accession>A0A538SA09</accession>
<dbReference type="Gene3D" id="1.10.3720.10">
    <property type="entry name" value="MetI-like"/>
    <property type="match status" value="1"/>
</dbReference>
<evidence type="ECO:0000256" key="2">
    <source>
        <dbReference type="ARBA" id="ARBA00007069"/>
    </source>
</evidence>
<evidence type="ECO:0000256" key="9">
    <source>
        <dbReference type="RuleBase" id="RU363032"/>
    </source>
</evidence>
<dbReference type="Pfam" id="PF00528">
    <property type="entry name" value="BPD_transp_1"/>
    <property type="match status" value="1"/>
</dbReference>
<dbReference type="InterPro" id="IPR051124">
    <property type="entry name" value="Phosphate_Transport_Permease"/>
</dbReference>
<dbReference type="NCBIfam" id="TIGR02138">
    <property type="entry name" value="phosphate_pstC"/>
    <property type="match status" value="1"/>
</dbReference>
<dbReference type="InterPro" id="IPR035906">
    <property type="entry name" value="MetI-like_sf"/>
</dbReference>
<evidence type="ECO:0000259" key="11">
    <source>
        <dbReference type="PROSITE" id="PS50928"/>
    </source>
</evidence>
<keyword evidence="6 9" id="KW-0812">Transmembrane</keyword>
<dbReference type="GO" id="GO:0006817">
    <property type="term" value="P:phosphate ion transport"/>
    <property type="evidence" value="ECO:0007669"/>
    <property type="project" value="UniProtKB-KW"/>
</dbReference>
<feature type="transmembrane region" description="Helical" evidence="9">
    <location>
        <begin position="141"/>
        <end position="163"/>
    </location>
</feature>
<evidence type="ECO:0000313" key="12">
    <source>
        <dbReference type="EMBL" id="TMQ48199.1"/>
    </source>
</evidence>
<feature type="transmembrane region" description="Helical" evidence="9">
    <location>
        <begin position="108"/>
        <end position="129"/>
    </location>
</feature>
<reference evidence="12 13" key="1">
    <citation type="journal article" date="2019" name="Nat. Microbiol.">
        <title>Mediterranean grassland soil C-N compound turnover is dependent on rainfall and depth, and is mediated by genomically divergent microorganisms.</title>
        <authorList>
            <person name="Diamond S."/>
            <person name="Andeer P.F."/>
            <person name="Li Z."/>
            <person name="Crits-Christoph A."/>
            <person name="Burstein D."/>
            <person name="Anantharaman K."/>
            <person name="Lane K.R."/>
            <person name="Thomas B.C."/>
            <person name="Pan C."/>
            <person name="Northen T.R."/>
            <person name="Banfield J.F."/>
        </authorList>
    </citation>
    <scope>NUCLEOTIDE SEQUENCE [LARGE SCALE GENOMIC DNA]</scope>
    <source>
        <strain evidence="12">WS_3</strain>
    </source>
</reference>
<feature type="transmembrane region" description="Helical" evidence="9">
    <location>
        <begin position="66"/>
        <end position="88"/>
    </location>
</feature>
<comment type="subcellular location">
    <subcellularLocation>
        <location evidence="1 9">Cell membrane</location>
        <topology evidence="1 9">Multi-pass membrane protein</topology>
    </subcellularLocation>
</comment>
<dbReference type="PROSITE" id="PS50928">
    <property type="entry name" value="ABC_TM1"/>
    <property type="match status" value="1"/>
</dbReference>
<sequence length="290" mass="30737">MVAERVLEATIRLSGVSAVFFVLAIFFFIFREAAPVLFSREFRLSEFLFSTQWYPTSESHVRYGTLALTLGTLSVTGVAVALAIPFGLGAAVFVSEFCGPRLKETLKIVIELLAAIPSVVWGFIGLTVMSRIIIALTGAPVGVNLLNGGVILALMSVPIIVSIGEDALKAVPDSYREAALALGATRWQTVHRVLVPAARNGLLAAVLLGVGRAVGETMAVLMATGHAVQVPHGLLDSVRTLTANIAAELGEASAGSGHYRVLFLTGTLLFLITFVVNLAADLAIRGVRRR</sequence>
<gene>
    <name evidence="12" type="primary">pstC</name>
    <name evidence="12" type="ORF">E6K73_12535</name>
</gene>
<comment type="function">
    <text evidence="10">Part of the binding-protein-dependent transport system for phosphate; probably responsible for the translocation of the substrate across the membrane.</text>
</comment>
<dbReference type="Proteomes" id="UP000320184">
    <property type="component" value="Unassembled WGS sequence"/>
</dbReference>
<evidence type="ECO:0000256" key="6">
    <source>
        <dbReference type="ARBA" id="ARBA00022692"/>
    </source>
</evidence>
<dbReference type="SUPFAM" id="SSF161098">
    <property type="entry name" value="MetI-like"/>
    <property type="match status" value="1"/>
</dbReference>
<dbReference type="PANTHER" id="PTHR30425">
    <property type="entry name" value="PHOSPHATE TRANSPORT SYSTEM PERMEASE PROTEIN PST"/>
    <property type="match status" value="1"/>
</dbReference>
<keyword evidence="5 10" id="KW-0592">Phosphate transport</keyword>
<dbReference type="InterPro" id="IPR011864">
    <property type="entry name" value="Phosphate_PstC"/>
</dbReference>
<evidence type="ECO:0000256" key="3">
    <source>
        <dbReference type="ARBA" id="ARBA00022448"/>
    </source>
</evidence>
<evidence type="ECO:0000256" key="1">
    <source>
        <dbReference type="ARBA" id="ARBA00004651"/>
    </source>
</evidence>
<dbReference type="GO" id="GO:0005886">
    <property type="term" value="C:plasma membrane"/>
    <property type="evidence" value="ECO:0007669"/>
    <property type="project" value="UniProtKB-SubCell"/>
</dbReference>
<feature type="transmembrane region" description="Helical" evidence="9">
    <location>
        <begin position="261"/>
        <end position="284"/>
    </location>
</feature>
<keyword evidence="4 10" id="KW-1003">Cell membrane</keyword>
<dbReference type="CDD" id="cd06261">
    <property type="entry name" value="TM_PBP2"/>
    <property type="match status" value="1"/>
</dbReference>
<dbReference type="AlphaFoldDB" id="A0A538SA09"/>
<protein>
    <recommendedName>
        <fullName evidence="10">Phosphate transport system permease protein</fullName>
    </recommendedName>
</protein>
<comment type="similarity">
    <text evidence="2 10">Belongs to the binding-protein-dependent transport system permease family. CysTW subfamily.</text>
</comment>
<evidence type="ECO:0000256" key="7">
    <source>
        <dbReference type="ARBA" id="ARBA00022989"/>
    </source>
</evidence>
<keyword evidence="7 9" id="KW-1133">Transmembrane helix</keyword>
<dbReference type="PANTHER" id="PTHR30425:SF1">
    <property type="entry name" value="PHOSPHATE TRANSPORT SYSTEM PERMEASE PROTEIN PSTC"/>
    <property type="match status" value="1"/>
</dbReference>